<evidence type="ECO:0000256" key="1">
    <source>
        <dbReference type="ARBA" id="ARBA00006484"/>
    </source>
</evidence>
<evidence type="ECO:0000313" key="2">
    <source>
        <dbReference type="EMBL" id="KKQ34874.1"/>
    </source>
</evidence>
<dbReference type="Pfam" id="PF13561">
    <property type="entry name" value="adh_short_C2"/>
    <property type="match status" value="1"/>
</dbReference>
<evidence type="ECO:0000313" key="3">
    <source>
        <dbReference type="Proteomes" id="UP000034852"/>
    </source>
</evidence>
<reference evidence="2 3" key="1">
    <citation type="journal article" date="2015" name="Nature">
        <title>rRNA introns, odd ribosomes, and small enigmatic genomes across a large radiation of phyla.</title>
        <authorList>
            <person name="Brown C.T."/>
            <person name="Hug L.A."/>
            <person name="Thomas B.C."/>
            <person name="Sharon I."/>
            <person name="Castelle C.J."/>
            <person name="Singh A."/>
            <person name="Wilkins M.J."/>
            <person name="Williams K.H."/>
            <person name="Banfield J.F."/>
        </authorList>
    </citation>
    <scope>NUCLEOTIDE SEQUENCE [LARGE SCALE GENOMIC DNA]</scope>
</reference>
<dbReference type="Proteomes" id="UP000034852">
    <property type="component" value="Unassembled WGS sequence"/>
</dbReference>
<accession>A0A0G0JDL4</accession>
<dbReference type="SUPFAM" id="SSF51735">
    <property type="entry name" value="NAD(P)-binding Rossmann-fold domains"/>
    <property type="match status" value="1"/>
</dbReference>
<sequence length="117" mass="12312">MGGPKTIATIGAYGPSKAGVIKFTQCCALEFAKYKIRANCVAPGLTNTDMIHEAFLLETDGDESKVKDIMEDMAKKNPSGRVGEPQDIANVVSFLASNKASYINGETIGVNGGSILV</sequence>
<name>A0A0G0JDL4_9BACT</name>
<gene>
    <name evidence="2" type="ORF">US52_C0044G0004</name>
</gene>
<proteinExistence type="inferred from homology"/>
<dbReference type="PRINTS" id="PR00081">
    <property type="entry name" value="GDHRDH"/>
</dbReference>
<protein>
    <submittedName>
        <fullName evidence="2">Bacilysin biosynthesis oxidoreductase BacC</fullName>
    </submittedName>
</protein>
<dbReference type="PANTHER" id="PTHR42760">
    <property type="entry name" value="SHORT-CHAIN DEHYDROGENASES/REDUCTASES FAMILY MEMBER"/>
    <property type="match status" value="1"/>
</dbReference>
<dbReference type="InterPro" id="IPR002347">
    <property type="entry name" value="SDR_fam"/>
</dbReference>
<dbReference type="GO" id="GO:0016616">
    <property type="term" value="F:oxidoreductase activity, acting on the CH-OH group of donors, NAD or NADP as acceptor"/>
    <property type="evidence" value="ECO:0007669"/>
    <property type="project" value="TreeGrafter"/>
</dbReference>
<dbReference type="EMBL" id="LBTH01000044">
    <property type="protein sequence ID" value="KKQ34874.1"/>
    <property type="molecule type" value="Genomic_DNA"/>
</dbReference>
<comment type="similarity">
    <text evidence="1">Belongs to the short-chain dehydrogenases/reductases (SDR) family.</text>
</comment>
<organism evidence="2 3">
    <name type="scientific">candidate division WS6 bacterium GW2011_GWA2_37_6</name>
    <dbReference type="NCBI Taxonomy" id="1619087"/>
    <lineage>
        <taxon>Bacteria</taxon>
        <taxon>Candidatus Dojkabacteria</taxon>
    </lineage>
</organism>
<dbReference type="AlphaFoldDB" id="A0A0G0JDL4"/>
<dbReference type="InterPro" id="IPR036291">
    <property type="entry name" value="NAD(P)-bd_dom_sf"/>
</dbReference>
<dbReference type="Gene3D" id="3.40.50.720">
    <property type="entry name" value="NAD(P)-binding Rossmann-like Domain"/>
    <property type="match status" value="1"/>
</dbReference>
<comment type="caution">
    <text evidence="2">The sequence shown here is derived from an EMBL/GenBank/DDBJ whole genome shotgun (WGS) entry which is preliminary data.</text>
</comment>